<reference evidence="1 2" key="1">
    <citation type="submission" date="2013-12" db="EMBL/GenBank/DDBJ databases">
        <title>Annotated genome of Streptomyces scopuliridis.</title>
        <authorList>
            <person name="Olson J.B."/>
        </authorList>
    </citation>
    <scope>NUCLEOTIDE SEQUENCE [LARGE SCALE GENOMIC DNA]</scope>
    <source>
        <strain evidence="1 2">RB72</strain>
    </source>
</reference>
<evidence type="ECO:0000313" key="1">
    <source>
        <dbReference type="EMBL" id="PVE13215.1"/>
    </source>
</evidence>
<dbReference type="EMBL" id="AZSP01000037">
    <property type="protein sequence ID" value="PVE13215.1"/>
    <property type="molecule type" value="Genomic_DNA"/>
</dbReference>
<sequence length="68" mass="8229">MNRPGSNGDSALHPLLERVNAYVMRWMRKKFKRLRGRKRAQTAWNQAVARRPRFFAHWAWTTHAPRVW</sequence>
<proteinExistence type="predicted"/>
<evidence type="ECO:0008006" key="3">
    <source>
        <dbReference type="Google" id="ProtNLM"/>
    </source>
</evidence>
<dbReference type="AlphaFoldDB" id="A0A2T7TDK8"/>
<evidence type="ECO:0000313" key="2">
    <source>
        <dbReference type="Proteomes" id="UP000245992"/>
    </source>
</evidence>
<name>A0A2T7TDK8_9ACTN</name>
<gene>
    <name evidence="1" type="ORF">Y717_20950</name>
</gene>
<dbReference type="STRING" id="1440053.GCA_000718095_05436"/>
<keyword evidence="2" id="KW-1185">Reference proteome</keyword>
<accession>A0A2T7TDK8</accession>
<organism evidence="1 2">
    <name type="scientific">Streptomyces scopuliridis RB72</name>
    <dbReference type="NCBI Taxonomy" id="1440053"/>
    <lineage>
        <taxon>Bacteria</taxon>
        <taxon>Bacillati</taxon>
        <taxon>Actinomycetota</taxon>
        <taxon>Actinomycetes</taxon>
        <taxon>Kitasatosporales</taxon>
        <taxon>Streptomycetaceae</taxon>
        <taxon>Streptomyces</taxon>
    </lineage>
</organism>
<dbReference type="Proteomes" id="UP000245992">
    <property type="component" value="Unassembled WGS sequence"/>
</dbReference>
<comment type="caution">
    <text evidence="1">The sequence shown here is derived from an EMBL/GenBank/DDBJ whole genome shotgun (WGS) entry which is preliminary data.</text>
</comment>
<protein>
    <recommendedName>
        <fullName evidence="3">Group II intron maturase-specific domain-containing protein</fullName>
    </recommendedName>
</protein>